<dbReference type="GO" id="GO:0006396">
    <property type="term" value="P:RNA processing"/>
    <property type="evidence" value="ECO:0007669"/>
    <property type="project" value="InterPro"/>
</dbReference>
<accession>A0A382CQD8</accession>
<sequence length="172" mass="19781">MVNSGRLETYDGDPLRDLDPQKEFAELRLLSMGDFGDTVADFEDEPIQVFGGIVGEVVKARIYRYQRRGKNKINAIVSEVIEASPHRVNNPCPYFGPCSGCQWQHVSYDYQLELKRDMVRLFFADYASLSDVQVSKTNPAPESFNYRNHARFTVRFGGQLGFSNRITRRFVR</sequence>
<dbReference type="EMBL" id="UINC01035433">
    <property type="protein sequence ID" value="SVB27831.1"/>
    <property type="molecule type" value="Genomic_DNA"/>
</dbReference>
<reference evidence="4" key="1">
    <citation type="submission" date="2018-05" db="EMBL/GenBank/DDBJ databases">
        <authorList>
            <person name="Lanie J.A."/>
            <person name="Ng W.-L."/>
            <person name="Kazmierczak K.M."/>
            <person name="Andrzejewski T.M."/>
            <person name="Davidsen T.M."/>
            <person name="Wayne K.J."/>
            <person name="Tettelin H."/>
            <person name="Glass J.I."/>
            <person name="Rusch D."/>
            <person name="Podicherti R."/>
            <person name="Tsui H.-C.T."/>
            <person name="Winkler M.E."/>
        </authorList>
    </citation>
    <scope>NUCLEOTIDE SEQUENCE</scope>
</reference>
<keyword evidence="1" id="KW-0489">Methyltransferase</keyword>
<dbReference type="GO" id="GO:0032259">
    <property type="term" value="P:methylation"/>
    <property type="evidence" value="ECO:0007669"/>
    <property type="project" value="UniProtKB-KW"/>
</dbReference>
<dbReference type="PANTHER" id="PTHR11061">
    <property type="entry name" value="RNA M5U METHYLTRANSFERASE"/>
    <property type="match status" value="1"/>
</dbReference>
<gene>
    <name evidence="4" type="ORF">METZ01_LOCUS180685</name>
</gene>
<dbReference type="Gene3D" id="3.40.50.150">
    <property type="entry name" value="Vaccinia Virus protein VP39"/>
    <property type="match status" value="1"/>
</dbReference>
<proteinExistence type="predicted"/>
<dbReference type="AlphaFoldDB" id="A0A382CQD8"/>
<dbReference type="PANTHER" id="PTHR11061:SF30">
    <property type="entry name" value="TRNA (URACIL(54)-C(5))-METHYLTRANSFERASE"/>
    <property type="match status" value="1"/>
</dbReference>
<dbReference type="PROSITE" id="PS51687">
    <property type="entry name" value="SAM_MT_RNA_M5U"/>
    <property type="match status" value="1"/>
</dbReference>
<dbReference type="InterPro" id="IPR029063">
    <property type="entry name" value="SAM-dependent_MTases_sf"/>
</dbReference>
<evidence type="ECO:0000256" key="1">
    <source>
        <dbReference type="ARBA" id="ARBA00022603"/>
    </source>
</evidence>
<protein>
    <recommendedName>
        <fullName evidence="5">TRAM domain-containing protein</fullName>
    </recommendedName>
</protein>
<dbReference type="InterPro" id="IPR010280">
    <property type="entry name" value="U5_MeTrfase_fam"/>
</dbReference>
<dbReference type="InterPro" id="IPR012340">
    <property type="entry name" value="NA-bd_OB-fold"/>
</dbReference>
<evidence type="ECO:0008006" key="5">
    <source>
        <dbReference type="Google" id="ProtNLM"/>
    </source>
</evidence>
<evidence type="ECO:0000256" key="2">
    <source>
        <dbReference type="ARBA" id="ARBA00022679"/>
    </source>
</evidence>
<evidence type="ECO:0000256" key="3">
    <source>
        <dbReference type="ARBA" id="ARBA00022691"/>
    </source>
</evidence>
<feature type="non-terminal residue" evidence="4">
    <location>
        <position position="172"/>
    </location>
</feature>
<dbReference type="GO" id="GO:0008173">
    <property type="term" value="F:RNA methyltransferase activity"/>
    <property type="evidence" value="ECO:0007669"/>
    <property type="project" value="InterPro"/>
</dbReference>
<dbReference type="Gene3D" id="2.40.50.140">
    <property type="entry name" value="Nucleic acid-binding proteins"/>
    <property type="match status" value="1"/>
</dbReference>
<keyword evidence="3" id="KW-0949">S-adenosyl-L-methionine</keyword>
<organism evidence="4">
    <name type="scientific">marine metagenome</name>
    <dbReference type="NCBI Taxonomy" id="408172"/>
    <lineage>
        <taxon>unclassified sequences</taxon>
        <taxon>metagenomes</taxon>
        <taxon>ecological metagenomes</taxon>
    </lineage>
</organism>
<keyword evidence="2" id="KW-0808">Transferase</keyword>
<evidence type="ECO:0000313" key="4">
    <source>
        <dbReference type="EMBL" id="SVB27831.1"/>
    </source>
</evidence>
<name>A0A382CQD8_9ZZZZ</name>
<dbReference type="SUPFAM" id="SSF53335">
    <property type="entry name" value="S-adenosyl-L-methionine-dependent methyltransferases"/>
    <property type="match status" value="1"/>
</dbReference>